<keyword evidence="2" id="KW-1185">Reference proteome</keyword>
<organism evidence="1 2">
    <name type="scientific">Acaulospora morrowiae</name>
    <dbReference type="NCBI Taxonomy" id="94023"/>
    <lineage>
        <taxon>Eukaryota</taxon>
        <taxon>Fungi</taxon>
        <taxon>Fungi incertae sedis</taxon>
        <taxon>Mucoromycota</taxon>
        <taxon>Glomeromycotina</taxon>
        <taxon>Glomeromycetes</taxon>
        <taxon>Diversisporales</taxon>
        <taxon>Acaulosporaceae</taxon>
        <taxon>Acaulospora</taxon>
    </lineage>
</organism>
<reference evidence="1" key="1">
    <citation type="submission" date="2021-06" db="EMBL/GenBank/DDBJ databases">
        <authorList>
            <person name="Kallberg Y."/>
            <person name="Tangrot J."/>
            <person name="Rosling A."/>
        </authorList>
    </citation>
    <scope>NUCLEOTIDE SEQUENCE</scope>
    <source>
        <strain evidence="1">CL551</strain>
    </source>
</reference>
<accession>A0A9N9DCS8</accession>
<feature type="non-terminal residue" evidence="1">
    <location>
        <position position="52"/>
    </location>
</feature>
<gene>
    <name evidence="1" type="ORF">AMORRO_LOCUS9272</name>
</gene>
<protein>
    <submittedName>
        <fullName evidence="1">1590_t:CDS:1</fullName>
    </submittedName>
</protein>
<proteinExistence type="predicted"/>
<dbReference type="AlphaFoldDB" id="A0A9N9DCS8"/>
<name>A0A9N9DCS8_9GLOM</name>
<evidence type="ECO:0000313" key="2">
    <source>
        <dbReference type="Proteomes" id="UP000789342"/>
    </source>
</evidence>
<dbReference type="EMBL" id="CAJVPV010008834">
    <property type="protein sequence ID" value="CAG8635181.1"/>
    <property type="molecule type" value="Genomic_DNA"/>
</dbReference>
<comment type="caution">
    <text evidence="1">The sequence shown here is derived from an EMBL/GenBank/DDBJ whole genome shotgun (WGS) entry which is preliminary data.</text>
</comment>
<evidence type="ECO:0000313" key="1">
    <source>
        <dbReference type="EMBL" id="CAG8635181.1"/>
    </source>
</evidence>
<dbReference type="Proteomes" id="UP000789342">
    <property type="component" value="Unassembled WGS sequence"/>
</dbReference>
<sequence length="52" mass="5960">MDSAVASYETMFDVKIVEEVLHRSNPLPSENNSEDEITLLLMTAMQEKEMLE</sequence>